<organism evidence="7 8">
    <name type="scientific">Burkholderia singularis</name>
    <dbReference type="NCBI Taxonomy" id="1503053"/>
    <lineage>
        <taxon>Bacteria</taxon>
        <taxon>Pseudomonadati</taxon>
        <taxon>Pseudomonadota</taxon>
        <taxon>Betaproteobacteria</taxon>
        <taxon>Burkholderiales</taxon>
        <taxon>Burkholderiaceae</taxon>
        <taxon>Burkholderia</taxon>
        <taxon>pseudomallei group</taxon>
    </lineage>
</organism>
<name>A0A103E6Y9_9BURK</name>
<evidence type="ECO:0000256" key="1">
    <source>
        <dbReference type="ARBA" id="ARBA00004651"/>
    </source>
</evidence>
<feature type="transmembrane region" description="Helical" evidence="6">
    <location>
        <begin position="326"/>
        <end position="351"/>
    </location>
</feature>
<dbReference type="PANTHER" id="PTHR30250:SF11">
    <property type="entry name" value="O-ANTIGEN TRANSPORTER-RELATED"/>
    <property type="match status" value="1"/>
</dbReference>
<evidence type="ECO:0000256" key="5">
    <source>
        <dbReference type="ARBA" id="ARBA00023136"/>
    </source>
</evidence>
<dbReference type="EMBL" id="LOWA01000013">
    <property type="protein sequence ID" value="KVE29458.1"/>
    <property type="molecule type" value="Genomic_DNA"/>
</dbReference>
<feature type="transmembrane region" description="Helical" evidence="6">
    <location>
        <begin position="383"/>
        <end position="404"/>
    </location>
</feature>
<feature type="transmembrane region" description="Helical" evidence="6">
    <location>
        <begin position="358"/>
        <end position="377"/>
    </location>
</feature>
<dbReference type="AlphaFoldDB" id="A0A103E6Y9"/>
<dbReference type="OrthoDB" id="9079885at2"/>
<dbReference type="InterPro" id="IPR002797">
    <property type="entry name" value="Polysacc_synth"/>
</dbReference>
<feature type="transmembrane region" description="Helical" evidence="6">
    <location>
        <begin position="249"/>
        <end position="274"/>
    </location>
</feature>
<evidence type="ECO:0000313" key="7">
    <source>
        <dbReference type="EMBL" id="KVE29458.1"/>
    </source>
</evidence>
<keyword evidence="8" id="KW-1185">Reference proteome</keyword>
<dbReference type="PANTHER" id="PTHR30250">
    <property type="entry name" value="PST FAMILY PREDICTED COLANIC ACID TRANSPORTER"/>
    <property type="match status" value="1"/>
</dbReference>
<evidence type="ECO:0000256" key="3">
    <source>
        <dbReference type="ARBA" id="ARBA00022692"/>
    </source>
</evidence>
<keyword evidence="3 6" id="KW-0812">Transmembrane</keyword>
<dbReference type="GO" id="GO:0005886">
    <property type="term" value="C:plasma membrane"/>
    <property type="evidence" value="ECO:0007669"/>
    <property type="project" value="UniProtKB-SubCell"/>
</dbReference>
<feature type="transmembrane region" description="Helical" evidence="6">
    <location>
        <begin position="160"/>
        <end position="182"/>
    </location>
</feature>
<accession>A0A103E6Y9</accession>
<keyword evidence="5 6" id="KW-0472">Membrane</keyword>
<dbReference type="Proteomes" id="UP000062788">
    <property type="component" value="Unassembled WGS sequence"/>
</dbReference>
<sequence length="451" mass="46441">MSALGAKFALTLVVARVLGFGAVADYGLAVAASVIASKLFGLGFSAEINRRLAAAEPREAIRDARRIGGVYAAFYALVAAAGALCTDAYAWFGASTASAGAAVLAVVIAEHYAFEANSYVFSLHRTDAGARMMFVRTGLWPAFAIAGLAAGWIGRIETVLWMWAGANAVVIVWAWASIARLARAAQPRGPRAGHAGPTGPAKRGAAAARLWRDGAAFYVGAVLLSAMQYGERFVADRLLGHDALGRYVFGWSIANSVQTVSYAVLVVMAAPVLARAATDAPAKFMPLVMRFVGRAGALTLALSGVIAVLGAPIFRLAHETPGPDGAFVLTALLASFVVRSIADIAWVAAVALREGRRVASGMAVLGALSIANDWLLIGRFGATGAALAHLCASVAIAGWLAWVIRRRAPCASAGSAGPAPRAGVAAAWDAQAGPAALDAVRGEAREGRHVA</sequence>
<dbReference type="Pfam" id="PF01943">
    <property type="entry name" value="Polysacc_synt"/>
    <property type="match status" value="1"/>
</dbReference>
<gene>
    <name evidence="7" type="ORF">WS67_04525</name>
</gene>
<evidence type="ECO:0000313" key="8">
    <source>
        <dbReference type="Proteomes" id="UP000062788"/>
    </source>
</evidence>
<feature type="transmembrane region" description="Helical" evidence="6">
    <location>
        <begin position="210"/>
        <end position="229"/>
    </location>
</feature>
<proteinExistence type="predicted"/>
<protein>
    <submittedName>
        <fullName evidence="7">Phosphoribosylaminoimidazole carboxylase</fullName>
    </submittedName>
</protein>
<comment type="caution">
    <text evidence="7">The sequence shown here is derived from an EMBL/GenBank/DDBJ whole genome shotgun (WGS) entry which is preliminary data.</text>
</comment>
<reference evidence="7 8" key="1">
    <citation type="submission" date="2015-11" db="EMBL/GenBank/DDBJ databases">
        <title>Expanding the genomic diversity of Burkholderia species for the development of highly accurate diagnostics.</title>
        <authorList>
            <person name="Sahl J."/>
            <person name="Keim P."/>
            <person name="Wagner D."/>
        </authorList>
    </citation>
    <scope>NUCLEOTIDE SEQUENCE [LARGE SCALE GENOMIC DNA]</scope>
    <source>
        <strain evidence="7 8">TSV85</strain>
    </source>
</reference>
<evidence type="ECO:0000256" key="6">
    <source>
        <dbReference type="SAM" id="Phobius"/>
    </source>
</evidence>
<keyword evidence="4 6" id="KW-1133">Transmembrane helix</keyword>
<feature type="transmembrane region" description="Helical" evidence="6">
    <location>
        <begin position="295"/>
        <end position="314"/>
    </location>
</feature>
<keyword evidence="2" id="KW-1003">Cell membrane</keyword>
<feature type="transmembrane region" description="Helical" evidence="6">
    <location>
        <begin position="90"/>
        <end position="113"/>
    </location>
</feature>
<feature type="transmembrane region" description="Helical" evidence="6">
    <location>
        <begin position="67"/>
        <end position="84"/>
    </location>
</feature>
<evidence type="ECO:0000256" key="2">
    <source>
        <dbReference type="ARBA" id="ARBA00022475"/>
    </source>
</evidence>
<dbReference type="InterPro" id="IPR050833">
    <property type="entry name" value="Poly_Biosynth_Transport"/>
</dbReference>
<feature type="transmembrane region" description="Helical" evidence="6">
    <location>
        <begin position="29"/>
        <end position="46"/>
    </location>
</feature>
<comment type="subcellular location">
    <subcellularLocation>
        <location evidence="1">Cell membrane</location>
        <topology evidence="1">Multi-pass membrane protein</topology>
    </subcellularLocation>
</comment>
<evidence type="ECO:0000256" key="4">
    <source>
        <dbReference type="ARBA" id="ARBA00022989"/>
    </source>
</evidence>
<feature type="transmembrane region" description="Helical" evidence="6">
    <location>
        <begin position="134"/>
        <end position="154"/>
    </location>
</feature>